<dbReference type="InterPro" id="IPR018109">
    <property type="entry name" value="Folylpolyglutamate_synth_CS"/>
</dbReference>
<evidence type="ECO:0000259" key="11">
    <source>
        <dbReference type="Pfam" id="PF02875"/>
    </source>
</evidence>
<dbReference type="PROSITE" id="PS01011">
    <property type="entry name" value="FOLYLPOLYGLU_SYNT_1"/>
    <property type="match status" value="1"/>
</dbReference>
<dbReference type="Proteomes" id="UP000031135">
    <property type="component" value="Chromosome"/>
</dbReference>
<dbReference type="Gene3D" id="3.40.1190.10">
    <property type="entry name" value="Mur-like, catalytic domain"/>
    <property type="match status" value="1"/>
</dbReference>
<dbReference type="NCBIfam" id="NF001126">
    <property type="entry name" value="PRK00139.1-4"/>
    <property type="match status" value="1"/>
</dbReference>
<dbReference type="KEGG" id="csm:CSUB8521_0123"/>
<dbReference type="GO" id="GO:0008360">
    <property type="term" value="P:regulation of cell shape"/>
    <property type="evidence" value="ECO:0007669"/>
    <property type="project" value="UniProtKB-KW"/>
</dbReference>
<dbReference type="InterPro" id="IPR036565">
    <property type="entry name" value="Mur-like_cat_sf"/>
</dbReference>
<evidence type="ECO:0000256" key="4">
    <source>
        <dbReference type="ARBA" id="ARBA00022741"/>
    </source>
</evidence>
<dbReference type="HAMAP" id="MF_00208">
    <property type="entry name" value="MurE"/>
    <property type="match status" value="1"/>
</dbReference>
<evidence type="ECO:0000256" key="6">
    <source>
        <dbReference type="ARBA" id="ARBA00022960"/>
    </source>
</evidence>
<evidence type="ECO:0000256" key="7">
    <source>
        <dbReference type="ARBA" id="ARBA00022984"/>
    </source>
</evidence>
<comment type="similarity">
    <text evidence="1 9">Belongs to the MurCDEF family. MurE subfamily.</text>
</comment>
<evidence type="ECO:0000256" key="10">
    <source>
        <dbReference type="RuleBase" id="RU004135"/>
    </source>
</evidence>
<dbReference type="EC" id="6.3.2.13" evidence="9"/>
<comment type="function">
    <text evidence="9">Catalyzes the addition of meso-diaminopimelic acid to the nucleotide precursor UDP-N-acetylmuramoyl-L-alanyl-D-glutamate (UMAG) in the biosynthesis of bacterial cell-wall peptidoglycan.</text>
</comment>
<comment type="catalytic activity">
    <reaction evidence="9">
        <text>UDP-N-acetyl-alpha-D-muramoyl-L-alanyl-D-glutamate + meso-2,6-diaminopimelate + ATP = UDP-N-acetyl-alpha-D-muramoyl-L-alanyl-gamma-D-glutamyl-meso-2,6-diaminopimelate + ADP + phosphate + H(+)</text>
        <dbReference type="Rhea" id="RHEA:23676"/>
        <dbReference type="ChEBI" id="CHEBI:15378"/>
        <dbReference type="ChEBI" id="CHEBI:30616"/>
        <dbReference type="ChEBI" id="CHEBI:43474"/>
        <dbReference type="ChEBI" id="CHEBI:57791"/>
        <dbReference type="ChEBI" id="CHEBI:83900"/>
        <dbReference type="ChEBI" id="CHEBI:83905"/>
        <dbReference type="ChEBI" id="CHEBI:456216"/>
        <dbReference type="EC" id="6.3.2.13"/>
    </reaction>
</comment>
<feature type="binding site" evidence="9">
    <location>
        <begin position="346"/>
        <end position="349"/>
    </location>
    <ligand>
        <name>meso-2,6-diaminopimelate</name>
        <dbReference type="ChEBI" id="CHEBI:57791"/>
    </ligand>
</feature>
<dbReference type="RefSeq" id="WP_039662431.1">
    <property type="nucleotide sequence ID" value="NZ_CP007772.1"/>
</dbReference>
<name>A0A0A8HAW3_9BACT</name>
<comment type="caution">
    <text evidence="9">Lacks conserved residue(s) required for the propagation of feature annotation.</text>
</comment>
<gene>
    <name evidence="9 13" type="primary">murE</name>
    <name evidence="13" type="ORF">CSUB8521_0123</name>
</gene>
<keyword evidence="6 9" id="KW-0133">Cell shape</keyword>
<dbReference type="PANTHER" id="PTHR23135:SF4">
    <property type="entry name" value="UDP-N-ACETYLMURAMOYL-L-ALANYL-D-GLUTAMATE--2,6-DIAMINOPIMELATE LIGASE MURE HOMOLOG, CHLOROPLASTIC"/>
    <property type="match status" value="1"/>
</dbReference>
<dbReference type="CDD" id="cd01983">
    <property type="entry name" value="SIMIBI"/>
    <property type="match status" value="1"/>
</dbReference>
<reference evidence="13 14" key="1">
    <citation type="journal article" date="2014" name="Genome Biol. Evol.">
        <title>Comparative Genomics of the Campylobacter lari Group.</title>
        <authorList>
            <person name="Miller W.G."/>
            <person name="Yee E."/>
            <person name="Chapman M.H."/>
            <person name="Smith T.P."/>
            <person name="Bono J.L."/>
            <person name="Huynh S."/>
            <person name="Parker C.T."/>
            <person name="Vandamme P."/>
            <person name="Luong K."/>
            <person name="Korlach J."/>
        </authorList>
    </citation>
    <scope>NUCLEOTIDE SEQUENCE [LARGE SCALE GENOMIC DNA]</scope>
    <source>
        <strain evidence="13 14">LMG 24374</strain>
    </source>
</reference>
<dbReference type="GO" id="GO:0051301">
    <property type="term" value="P:cell division"/>
    <property type="evidence" value="ECO:0007669"/>
    <property type="project" value="UniProtKB-KW"/>
</dbReference>
<feature type="binding site" evidence="9">
    <location>
        <position position="397"/>
    </location>
    <ligand>
        <name>meso-2,6-diaminopimelate</name>
        <dbReference type="ChEBI" id="CHEBI:57791"/>
    </ligand>
</feature>
<dbReference type="EMBL" id="CP007772">
    <property type="protein sequence ID" value="AJC90024.1"/>
    <property type="molecule type" value="Genomic_DNA"/>
</dbReference>
<dbReference type="InterPro" id="IPR036615">
    <property type="entry name" value="Mur_ligase_C_dom_sf"/>
</dbReference>
<dbReference type="Gene3D" id="3.90.190.20">
    <property type="entry name" value="Mur ligase, C-terminal domain"/>
    <property type="match status" value="1"/>
</dbReference>
<evidence type="ECO:0000259" key="12">
    <source>
        <dbReference type="Pfam" id="PF08245"/>
    </source>
</evidence>
<dbReference type="Pfam" id="PF02875">
    <property type="entry name" value="Mur_ligase_C"/>
    <property type="match status" value="1"/>
</dbReference>
<comment type="pathway">
    <text evidence="9 10">Cell wall biogenesis; peptidoglycan biosynthesis.</text>
</comment>
<feature type="modified residue" description="N6-carboxylysine" evidence="9">
    <location>
        <position position="176"/>
    </location>
</feature>
<feature type="binding site" evidence="9">
    <location>
        <position position="136"/>
    </location>
    <ligand>
        <name>UDP-N-acetyl-alpha-D-muramoyl-L-alanyl-D-glutamate</name>
        <dbReference type="ChEBI" id="CHEBI:83900"/>
    </ligand>
</feature>
<keyword evidence="5 9" id="KW-0067">ATP-binding</keyword>
<keyword evidence="9 10" id="KW-0132">Cell division</keyword>
<evidence type="ECO:0000256" key="5">
    <source>
        <dbReference type="ARBA" id="ARBA00022840"/>
    </source>
</evidence>
<dbReference type="SUPFAM" id="SSF53244">
    <property type="entry name" value="MurD-like peptide ligases, peptide-binding domain"/>
    <property type="match status" value="1"/>
</dbReference>
<keyword evidence="9" id="KW-0460">Magnesium</keyword>
<keyword evidence="8 9" id="KW-0961">Cell wall biogenesis/degradation</keyword>
<dbReference type="GO" id="GO:0005524">
    <property type="term" value="F:ATP binding"/>
    <property type="evidence" value="ECO:0007669"/>
    <property type="project" value="UniProtKB-UniRule"/>
</dbReference>
<dbReference type="InterPro" id="IPR013221">
    <property type="entry name" value="Mur_ligase_cen"/>
</dbReference>
<dbReference type="GO" id="GO:0004326">
    <property type="term" value="F:tetrahydrofolylpolyglutamate synthase activity"/>
    <property type="evidence" value="ECO:0007669"/>
    <property type="project" value="InterPro"/>
</dbReference>
<keyword evidence="7 9" id="KW-0573">Peptidoglycan synthesis</keyword>
<dbReference type="HOGENOM" id="CLU_022291_2_0_7"/>
<feature type="binding site" evidence="9">
    <location>
        <position position="142"/>
    </location>
    <ligand>
        <name>UDP-N-acetyl-alpha-D-muramoyl-L-alanyl-D-glutamate</name>
        <dbReference type="ChEBI" id="CHEBI:83900"/>
    </ligand>
</feature>
<feature type="binding site" evidence="9">
    <location>
        <position position="14"/>
    </location>
    <ligand>
        <name>UDP-N-acetyl-alpha-D-muramoyl-L-alanyl-D-glutamate</name>
        <dbReference type="ChEBI" id="CHEBI:83900"/>
    </ligand>
</feature>
<sequence length="427" mass="47746">MIVRIDNTFICDNSNECEKGCYFLKTAQNEKFLHQALEKEAKIISIDEVKKLLNIDENIQIIGITGTNGKTTTAGAIYSILLDLGYKCALMGTRGSYINDKNIAPKGLTTAPILQTLELLSLASKEKCEFLIMEVSSHALVQNRIEGLKFIAKIFTNITQDHLDFHGNFENYKQAKESFFTDECMKFINKDAKAINFNVKGAFTYGVENPSYYHIKAYALKNGIEAVVNFGKETFMIDSSLVGLFNLYNLLAASACVNELVKPNLKELEKGISNFGGIEGRMQVVAKDVIVDFAHTPDGIEKVLDTLKYRNLIVVFGAGGNRDKTKRPLMAKIAKHYAKTLIITSDNPRFEEPMDIISDILSGVEKDESILVECDRKEAIKKALKLKTKDDFVVILGKGDETYQEIKGVKYPFNDKEAVLEILNEGK</sequence>
<dbReference type="AlphaFoldDB" id="A0A0A8HAW3"/>
<comment type="subcellular location">
    <subcellularLocation>
        <location evidence="9 10">Cytoplasm</location>
    </subcellularLocation>
</comment>
<dbReference type="OrthoDB" id="9800958at2"/>
<keyword evidence="2 9" id="KW-0963">Cytoplasm</keyword>
<feature type="domain" description="Mur ligase C-terminal" evidence="11">
    <location>
        <begin position="280"/>
        <end position="399"/>
    </location>
</feature>
<feature type="short sequence motif" description="Meso-diaminopimelate recognition motif" evidence="9">
    <location>
        <begin position="346"/>
        <end position="349"/>
    </location>
</feature>
<comment type="cofactor">
    <cofactor evidence="9">
        <name>Mg(2+)</name>
        <dbReference type="ChEBI" id="CHEBI:18420"/>
    </cofactor>
</comment>
<evidence type="ECO:0000256" key="1">
    <source>
        <dbReference type="ARBA" id="ARBA00005898"/>
    </source>
</evidence>
<dbReference type="SUPFAM" id="SSF53623">
    <property type="entry name" value="MurD-like peptide ligases, catalytic domain"/>
    <property type="match status" value="1"/>
</dbReference>
<feature type="binding site" evidence="9">
    <location>
        <position position="144"/>
    </location>
    <ligand>
        <name>UDP-N-acetyl-alpha-D-muramoyl-L-alanyl-D-glutamate</name>
        <dbReference type="ChEBI" id="CHEBI:83900"/>
    </ligand>
</feature>
<dbReference type="UniPathway" id="UPA00219"/>
<dbReference type="InterPro" id="IPR005761">
    <property type="entry name" value="UDP-N-AcMur-Glu-dNH2Pim_ligase"/>
</dbReference>
<comment type="PTM">
    <text evidence="9">Carboxylation is probably crucial for Mg(2+) binding and, consequently, for the gamma-phosphate positioning of ATP.</text>
</comment>
<feature type="domain" description="Mur ligase central" evidence="12">
    <location>
        <begin position="64"/>
        <end position="256"/>
    </location>
</feature>
<evidence type="ECO:0000256" key="2">
    <source>
        <dbReference type="ARBA" id="ARBA00022490"/>
    </source>
</evidence>
<evidence type="ECO:0000256" key="9">
    <source>
        <dbReference type="HAMAP-Rule" id="MF_00208"/>
    </source>
</evidence>
<dbReference type="GO" id="GO:0000287">
    <property type="term" value="F:magnesium ion binding"/>
    <property type="evidence" value="ECO:0007669"/>
    <property type="project" value="UniProtKB-UniRule"/>
</dbReference>
<keyword evidence="4 9" id="KW-0547">Nucleotide-binding</keyword>
<evidence type="ECO:0000256" key="8">
    <source>
        <dbReference type="ARBA" id="ARBA00023316"/>
    </source>
</evidence>
<keyword evidence="9 10" id="KW-0131">Cell cycle</keyword>
<dbReference type="GO" id="GO:0071555">
    <property type="term" value="P:cell wall organization"/>
    <property type="evidence" value="ECO:0007669"/>
    <property type="project" value="UniProtKB-KW"/>
</dbReference>
<feature type="binding site" evidence="9">
    <location>
        <begin position="109"/>
        <end position="110"/>
    </location>
    <ligand>
        <name>UDP-N-acetyl-alpha-D-muramoyl-L-alanyl-D-glutamate</name>
        <dbReference type="ChEBI" id="CHEBI:83900"/>
    </ligand>
</feature>
<organism evidence="13 14">
    <name type="scientific">Campylobacter subantarcticus LMG 24374</name>
    <dbReference type="NCBI Taxonomy" id="1388751"/>
    <lineage>
        <taxon>Bacteria</taxon>
        <taxon>Pseudomonadati</taxon>
        <taxon>Campylobacterota</taxon>
        <taxon>Epsilonproteobacteria</taxon>
        <taxon>Campylobacterales</taxon>
        <taxon>Campylobacteraceae</taxon>
        <taxon>Campylobacter</taxon>
    </lineage>
</organism>
<evidence type="ECO:0000313" key="13">
    <source>
        <dbReference type="EMBL" id="AJC90024.1"/>
    </source>
</evidence>
<protein>
    <recommendedName>
        <fullName evidence="9">UDP-N-acetylmuramoyl-L-alanyl-D-glutamate--2,6-diaminopimelate ligase</fullName>
        <ecNumber evidence="9">6.3.2.13</ecNumber>
    </recommendedName>
    <alternativeName>
        <fullName evidence="9">Meso-A2pm-adding enzyme</fullName>
    </alternativeName>
    <alternativeName>
        <fullName evidence="9">Meso-diaminopimelate-adding enzyme</fullName>
    </alternativeName>
    <alternativeName>
        <fullName evidence="9">UDP-MurNAc-L-Ala-D-Glu:meso-diaminopimelate ligase</fullName>
    </alternativeName>
    <alternativeName>
        <fullName evidence="9">UDP-MurNAc-tripeptide synthetase</fullName>
    </alternativeName>
    <alternativeName>
        <fullName evidence="9">UDP-N-acetylmuramyl-tripeptide synthetase</fullName>
    </alternativeName>
</protein>
<dbReference type="Pfam" id="PF08245">
    <property type="entry name" value="Mur_ligase_M"/>
    <property type="match status" value="1"/>
</dbReference>
<proteinExistence type="inferred from homology"/>
<keyword evidence="3 9" id="KW-0436">Ligase</keyword>
<feature type="binding site" evidence="9">
    <location>
        <begin position="66"/>
        <end position="72"/>
    </location>
    <ligand>
        <name>ATP</name>
        <dbReference type="ChEBI" id="CHEBI:30616"/>
    </ligand>
</feature>
<dbReference type="GO" id="GO:0005737">
    <property type="term" value="C:cytoplasm"/>
    <property type="evidence" value="ECO:0007669"/>
    <property type="project" value="UniProtKB-SubCell"/>
</dbReference>
<feature type="binding site" evidence="9">
    <location>
        <position position="401"/>
    </location>
    <ligand>
        <name>meso-2,6-diaminopimelate</name>
        <dbReference type="ChEBI" id="CHEBI:57791"/>
    </ligand>
</feature>
<dbReference type="GO" id="GO:0009252">
    <property type="term" value="P:peptidoglycan biosynthetic process"/>
    <property type="evidence" value="ECO:0007669"/>
    <property type="project" value="UniProtKB-UniRule"/>
</dbReference>
<dbReference type="GO" id="GO:0008765">
    <property type="term" value="F:UDP-N-acetylmuramoylalanyl-D-glutamate-2,6-diaminopimelate ligase activity"/>
    <property type="evidence" value="ECO:0007669"/>
    <property type="project" value="UniProtKB-UniRule"/>
</dbReference>
<evidence type="ECO:0000256" key="3">
    <source>
        <dbReference type="ARBA" id="ARBA00022598"/>
    </source>
</evidence>
<dbReference type="NCBIfam" id="TIGR01085">
    <property type="entry name" value="murE"/>
    <property type="match status" value="1"/>
</dbReference>
<dbReference type="PANTHER" id="PTHR23135">
    <property type="entry name" value="MUR LIGASE FAMILY MEMBER"/>
    <property type="match status" value="1"/>
</dbReference>
<feature type="binding site" evidence="9">
    <location>
        <position position="322"/>
    </location>
    <ligand>
        <name>meso-2,6-diaminopimelate</name>
        <dbReference type="ChEBI" id="CHEBI:57791"/>
    </ligand>
</feature>
<evidence type="ECO:0000313" key="14">
    <source>
        <dbReference type="Proteomes" id="UP000031135"/>
    </source>
</evidence>
<dbReference type="InterPro" id="IPR004101">
    <property type="entry name" value="Mur_ligase_C"/>
</dbReference>
<accession>A0A0A8HAW3</accession>